<accession>A0A9P5HCD0</accession>
<name>A0A9P5HCD0_9HYPO</name>
<feature type="domain" description="Heterokaryon incompatibility" evidence="2">
    <location>
        <begin position="116"/>
        <end position="246"/>
    </location>
</feature>
<dbReference type="PANTHER" id="PTHR24148">
    <property type="entry name" value="ANKYRIN REPEAT DOMAIN-CONTAINING PROTEIN 39 HOMOLOG-RELATED"/>
    <property type="match status" value="1"/>
</dbReference>
<evidence type="ECO:0000256" key="1">
    <source>
        <dbReference type="SAM" id="Coils"/>
    </source>
</evidence>
<evidence type="ECO:0000313" key="3">
    <source>
        <dbReference type="EMBL" id="KAF7548679.1"/>
    </source>
</evidence>
<dbReference type="AlphaFoldDB" id="A0A9P5HCD0"/>
<dbReference type="Pfam" id="PF26639">
    <property type="entry name" value="Het-6_barrel"/>
    <property type="match status" value="1"/>
</dbReference>
<dbReference type="Pfam" id="PF06985">
    <property type="entry name" value="HET"/>
    <property type="match status" value="1"/>
</dbReference>
<keyword evidence="4" id="KW-1185">Reference proteome</keyword>
<evidence type="ECO:0000259" key="2">
    <source>
        <dbReference type="Pfam" id="PF06985"/>
    </source>
</evidence>
<dbReference type="EMBL" id="JAANBB010000142">
    <property type="protein sequence ID" value="KAF7548679.1"/>
    <property type="molecule type" value="Genomic_DNA"/>
</dbReference>
<evidence type="ECO:0000313" key="4">
    <source>
        <dbReference type="Proteomes" id="UP000722485"/>
    </source>
</evidence>
<comment type="caution">
    <text evidence="3">The sequence shown here is derived from an EMBL/GenBank/DDBJ whole genome shotgun (WGS) entry which is preliminary data.</text>
</comment>
<dbReference type="OrthoDB" id="5416609at2759"/>
<dbReference type="InterPro" id="IPR010730">
    <property type="entry name" value="HET"/>
</dbReference>
<protein>
    <recommendedName>
        <fullName evidence="2">Heterokaryon incompatibility domain-containing protein</fullName>
    </recommendedName>
</protein>
<sequence>MAADEFSYQPIDNSSLRILELFPGDAAEPLRGKLHVCNEHPWKLAYECISYAWGCSDFTHSIAVNGKTLPITANLHAALHDFRLPQRKTRSGGTSYIGAMRCAQRNRRLSNGKGQDLQSIPTSGSRFIWADGICINQRDNREKACQVIRMAAYYKAALRVLIHLGLEFKGGGHLLLDLLKRTNRYMRRKAREAREEKRALAKNPRHRLRPISPTTRELPARDDRVWDPLRAVFDSSYWSRFWVIQEVVEARTAFLYYGQGFVTLDEFCSTFGWLIPCQLVKLSLEPRQVLARYPNAIAFNRLVRFREGIDKVGRSWGLIDLIESCRLSNASDPRDYIYGLLGLAPEAYGLRENGGSFEMTSGSVDLSHELLDASLDDEAPVLRVDYEESVTACYLRFARYMICWGDGLKLLYAASSGHRSDGPSWVPDWSTSSMTPVRLAPQRHDCTPCTQCTASTTETYIRLGDVPGHLIVRGVILDRISQVGQKAVVTRAGKKRDQYEFLPSQLGELTPALRELTGFLGDMSKSYGEFSPEEAIWRTLCYGKGAGAPGQEPETPLTEMMTATCRLFDLLQSISDGEALSPSSKAEIQHWQGGKPRHAMEWFLDSTRDITQRRPGVTDDGWIGMLPPGAEIDDWVFVPLGSAVPFVIRRDGEMWKLVGECYIQGVMQGELFEALKAPRDVDRARHGQSQAGVFKSYPRDIAVGWL</sequence>
<dbReference type="InterPro" id="IPR052895">
    <property type="entry name" value="HetReg/Transcr_Mod"/>
</dbReference>
<organism evidence="3 4">
    <name type="scientific">Cylindrodendrum hubeiense</name>
    <dbReference type="NCBI Taxonomy" id="595255"/>
    <lineage>
        <taxon>Eukaryota</taxon>
        <taxon>Fungi</taxon>
        <taxon>Dikarya</taxon>
        <taxon>Ascomycota</taxon>
        <taxon>Pezizomycotina</taxon>
        <taxon>Sordariomycetes</taxon>
        <taxon>Hypocreomycetidae</taxon>
        <taxon>Hypocreales</taxon>
        <taxon>Nectriaceae</taxon>
        <taxon>Cylindrodendrum</taxon>
    </lineage>
</organism>
<reference evidence="3" key="1">
    <citation type="submission" date="2020-03" db="EMBL/GenBank/DDBJ databases">
        <title>Draft Genome Sequence of Cylindrodendrum hubeiense.</title>
        <authorList>
            <person name="Buettner E."/>
            <person name="Kellner H."/>
        </authorList>
    </citation>
    <scope>NUCLEOTIDE SEQUENCE</scope>
    <source>
        <strain evidence="3">IHI 201604</strain>
    </source>
</reference>
<dbReference type="PANTHER" id="PTHR24148:SF64">
    <property type="entry name" value="HETEROKARYON INCOMPATIBILITY DOMAIN-CONTAINING PROTEIN"/>
    <property type="match status" value="1"/>
</dbReference>
<dbReference type="Proteomes" id="UP000722485">
    <property type="component" value="Unassembled WGS sequence"/>
</dbReference>
<keyword evidence="1" id="KW-0175">Coiled coil</keyword>
<proteinExistence type="predicted"/>
<gene>
    <name evidence="3" type="ORF">G7Z17_g6923</name>
</gene>
<feature type="coiled-coil region" evidence="1">
    <location>
        <begin position="176"/>
        <end position="203"/>
    </location>
</feature>